<evidence type="ECO:0000313" key="2">
    <source>
        <dbReference type="EMBL" id="QXO17239.1"/>
    </source>
</evidence>
<name>A0A975YN33_9VIBR</name>
<evidence type="ECO:0000259" key="1">
    <source>
        <dbReference type="Pfam" id="PF00534"/>
    </source>
</evidence>
<sequence>MLLIYGALGIGGIETFFVRIAKHRSKLGLTTKLLLQYPEKSNKELLDEFTQYGEIVSYDDLFVFPRVAKYFKLTSPIKSELANILLNNVDQIHVFQGEDALLGYRLTNITNSIKPISVGFYHYVHYLWGGTKIPYFEKINRKFVLEFLPKRLLMMFSEDNIKLYEKHTGEDFSSASTFSIGVIDKKNVIEKIETNKNDVNICAVGRLVAFKTYNLQLINVIKKLLEQGYNVSLDIYGDGPCYGKIKNLIQEYKVEKYVTLKGSFDYSQFDNIVSLYDLFIGTGTAIVQASALGVPSIATIDNSNEADCYGYFYNVSDRQYGRIGLDANKEKLFDVIKMYFSLDFESINIIRQKHIDCVERYLIENSVSSMNELSSVNMPSYKFSSFSKSLYEFSRIYSKIVWKLSPNKLKEKQTLPVLESGNDERF</sequence>
<feature type="domain" description="Glycosyl transferase family 1" evidence="1">
    <location>
        <begin position="185"/>
        <end position="299"/>
    </location>
</feature>
<dbReference type="Proteomes" id="UP000694232">
    <property type="component" value="Chromosome 1"/>
</dbReference>
<evidence type="ECO:0000313" key="3">
    <source>
        <dbReference type="Proteomes" id="UP000694232"/>
    </source>
</evidence>
<dbReference type="EMBL" id="CP076643">
    <property type="protein sequence ID" value="QXO17239.1"/>
    <property type="molecule type" value="Genomic_DNA"/>
</dbReference>
<dbReference type="Pfam" id="PF00534">
    <property type="entry name" value="Glycos_transf_1"/>
    <property type="match status" value="1"/>
</dbReference>
<dbReference type="InterPro" id="IPR001296">
    <property type="entry name" value="Glyco_trans_1"/>
</dbReference>
<accession>A0A975YN33</accession>
<dbReference type="KEGG" id="vos:KNV97_17830"/>
<reference evidence="2" key="1">
    <citation type="submission" date="2021-06" db="EMBL/GenBank/DDBJ databases">
        <title>Vibrio nov. sp., novel gut bacterium isolated from Yellow Sea oyster.</title>
        <authorList>
            <person name="Muhammad N."/>
            <person name="Nguyen T.H."/>
            <person name="Lee Y.-J."/>
            <person name="Ko J."/>
            <person name="Kim S.-G."/>
        </authorList>
    </citation>
    <scope>NUCLEOTIDE SEQUENCE</scope>
    <source>
        <strain evidence="2">OG9-811</strain>
    </source>
</reference>
<gene>
    <name evidence="2" type="ORF">KNV97_17830</name>
</gene>
<dbReference type="GO" id="GO:1901135">
    <property type="term" value="P:carbohydrate derivative metabolic process"/>
    <property type="evidence" value="ECO:0007669"/>
    <property type="project" value="UniProtKB-ARBA"/>
</dbReference>
<protein>
    <submittedName>
        <fullName evidence="2">Glycosyltransferase</fullName>
    </submittedName>
</protein>
<organism evidence="2 3">
    <name type="scientific">Vibrio ostreae</name>
    <dbReference type="NCBI Taxonomy" id="2841925"/>
    <lineage>
        <taxon>Bacteria</taxon>
        <taxon>Pseudomonadati</taxon>
        <taxon>Pseudomonadota</taxon>
        <taxon>Gammaproteobacteria</taxon>
        <taxon>Vibrionales</taxon>
        <taxon>Vibrionaceae</taxon>
        <taxon>Vibrio</taxon>
    </lineage>
</organism>
<dbReference type="AlphaFoldDB" id="A0A975YN33"/>
<dbReference type="GO" id="GO:0016757">
    <property type="term" value="F:glycosyltransferase activity"/>
    <property type="evidence" value="ECO:0007669"/>
    <property type="project" value="InterPro"/>
</dbReference>
<dbReference type="RefSeq" id="WP_218562476.1">
    <property type="nucleotide sequence ID" value="NZ_CP076643.1"/>
</dbReference>
<dbReference type="PANTHER" id="PTHR12526">
    <property type="entry name" value="GLYCOSYLTRANSFERASE"/>
    <property type="match status" value="1"/>
</dbReference>
<dbReference type="PANTHER" id="PTHR12526:SF630">
    <property type="entry name" value="GLYCOSYLTRANSFERASE"/>
    <property type="match status" value="1"/>
</dbReference>
<keyword evidence="3" id="KW-1185">Reference proteome</keyword>
<proteinExistence type="predicted"/>